<gene>
    <name evidence="3" type="ORF">FBUS_04458</name>
</gene>
<comment type="caution">
    <text evidence="3">The sequence shown here is derived from an EMBL/GenBank/DDBJ whole genome shotgun (WGS) entry which is preliminary data.</text>
</comment>
<feature type="signal peptide" evidence="2">
    <location>
        <begin position="1"/>
        <end position="33"/>
    </location>
</feature>
<accession>A0A8E0VKL9</accession>
<feature type="chain" id="PRO_5034329068" evidence="2">
    <location>
        <begin position="34"/>
        <end position="1708"/>
    </location>
</feature>
<evidence type="ECO:0000313" key="4">
    <source>
        <dbReference type="Proteomes" id="UP000728185"/>
    </source>
</evidence>
<name>A0A8E0VKL9_9TREM</name>
<keyword evidence="1" id="KW-0472">Membrane</keyword>
<proteinExistence type="predicted"/>
<keyword evidence="1" id="KW-0812">Transmembrane</keyword>
<dbReference type="OrthoDB" id="5990676at2759"/>
<organism evidence="3 4">
    <name type="scientific">Fasciolopsis buskii</name>
    <dbReference type="NCBI Taxonomy" id="27845"/>
    <lineage>
        <taxon>Eukaryota</taxon>
        <taxon>Metazoa</taxon>
        <taxon>Spiralia</taxon>
        <taxon>Lophotrochozoa</taxon>
        <taxon>Platyhelminthes</taxon>
        <taxon>Trematoda</taxon>
        <taxon>Digenea</taxon>
        <taxon>Plagiorchiida</taxon>
        <taxon>Echinostomata</taxon>
        <taxon>Echinostomatoidea</taxon>
        <taxon>Fasciolidae</taxon>
        <taxon>Fasciolopsis</taxon>
    </lineage>
</organism>
<dbReference type="EMBL" id="LUCM01004938">
    <property type="protein sequence ID" value="KAA0193585.1"/>
    <property type="molecule type" value="Genomic_DNA"/>
</dbReference>
<protein>
    <submittedName>
        <fullName evidence="3">Dystroglycan</fullName>
    </submittedName>
</protein>
<keyword evidence="2" id="KW-0732">Signal</keyword>
<reference evidence="3" key="1">
    <citation type="submission" date="2019-05" db="EMBL/GenBank/DDBJ databases">
        <title>Annotation for the trematode Fasciolopsis buski.</title>
        <authorList>
            <person name="Choi Y.-J."/>
        </authorList>
    </citation>
    <scope>NUCLEOTIDE SEQUENCE</scope>
    <source>
        <strain evidence="3">HT</strain>
        <tissue evidence="3">Whole worm</tissue>
    </source>
</reference>
<sequence length="1708" mass="191168">MSTVGLRTKYRFRCWKCLAFWIFVIIFRHQVQASPADIQERIQYTIISGVPFDILVPENAKIRSLVPHCMRLGKHRPSDTMQRRRLHLTGLCLPADFQKPSQGINDQQKNKNDLVNLDFFKQNEDTNVLLCLELQIETATVLPEPPLAYVSLALPTPNSTTIPGPLQCFQSVTTVAVIHIQGDLVRLGLNDRCFLWHGLVKSILADQSLTEALQMSSYDEYFNCSSMAFAQKGFRLTSLPDLVIKNLVVLASASAQKGVPTQHQVEQNVFGIVYRIGCGSIAPDALKPLARLEKSFRDGCVGLSEVIPSYSKHIRESFYITKWTVGDLAITSNSKHPGSRRRTSRLVRSIKATNEPDALSAEIIGSLNEGSGLLPDYRFSGPGSSSTFYPSLDGTGKKRRVLQPISPVKITVHQITNVQFPPKTFEKLVDMLHQDDLAVTLYYPESGNLSESEIQSPDTPIERFGTVIPRDTREWISFDAKSKIVRLRPLPQHVGNHQLVLCASVSNRPRACEPFYVTVRRPAPFRKNFILRIPPGIYWCYRIPIYWFEELKVTSFENLELSVNGDSAFSWDVQSAEICVVTVLRVEQIITLFFHASNVNIAQSVEIEFRLSAKVPALQRLISSSRLRLSLQWPGETKSYQLRELNRLNATLAQALRVRVNPEVTASNLFIYDIIHLFSSNDTFPARLEFEWVFLPQGLPVDVDRDPLGELERIRQIPRVGTLTGHQVSYLDRENGLITLPALLKLCKLASLDGAEAALKATSESFNPFRLESVTMYELENSACYKAKQLTGRKSAGSSALNTWGVGEAASVRVMPEVISNFTVTAGVAFKKTINPEKATLLKRIQFMELVDSRGTKLGDTDWLGLTSDNSRLFGLPLKQHIRKQPYMFSLQIYSVDQKTPISVGFTVEVQDWFGADTDTLPSDLVSGRLPNHRVRLRIMPATTGSNWAIEPINSLDYRWHLSTAIDKFLRPHCPPPCNPDVGIWELNKHESKAIFVVWAQLSLLMENAKLNSRSQLGETYNTDIVPNTQPSCPWEKLNRLQNLLTFAPSAVSMEKNKGLVTGYTTNGQIFLAPWAAPSAPFRNHLATAGLGTLEAAVVDRMGLCARGAGNKSEITTPNQKLGQILNTSGSSVQTFTIYTGEGFRYKISQAEEVKRNSKEEIYLYDMTGQRIGTSSWIGLEDDKVTVYGILMGNAVQPITYRFRIASHPHASESVTFAVFVAGSNPLLPAVYNHRVIMRFGSENGQQWVGGHSLADRWRIVLALDAFLRPQCDTDPHCKEDMDVLLLTFNYHANGFTVIWSEKSLLMKTSDEGDTPGTAPFSPIREQWKTRGKRHHKLDDIHRRRNRSRKFTASAVGSVEATHFANNQKNDRLIRSMDSTVNNLLSTCPEQDIVYLERRLLGDTGYGLLPLPELTHHLKASGVGFLKEVQVERLGPCAKSLINTEFYLPDPPISEKSKPSQKTVEKSTHKAVSGISSFGPVPNKDRQKFMLLGTILPICVGIICILLGILAFVWYRKRTRRGANSRLDMSSKLMEQSTNPNNPETEQMLLKQDNDFARQTVLVMSNQDKIRTNGNGPKATNYPELIESSIPPPSKPLILPNERPPLKPPEYNLAYTDSPATSPPQFHNGTPQMAVSALPTMMTPSMMAGPSPRPVAKPYYGSRPNPYRNLPPPIETKPGIPFLAPQMPYTAYKRVTGMQPDISHTLPR</sequence>
<keyword evidence="1" id="KW-1133">Transmembrane helix</keyword>
<feature type="transmembrane region" description="Helical" evidence="1">
    <location>
        <begin position="1489"/>
        <end position="1515"/>
    </location>
</feature>
<evidence type="ECO:0000256" key="2">
    <source>
        <dbReference type="SAM" id="SignalP"/>
    </source>
</evidence>
<dbReference type="Proteomes" id="UP000728185">
    <property type="component" value="Unassembled WGS sequence"/>
</dbReference>
<keyword evidence="4" id="KW-1185">Reference proteome</keyword>
<evidence type="ECO:0000256" key="1">
    <source>
        <dbReference type="SAM" id="Phobius"/>
    </source>
</evidence>
<evidence type="ECO:0000313" key="3">
    <source>
        <dbReference type="EMBL" id="KAA0193585.1"/>
    </source>
</evidence>